<comment type="caution">
    <text evidence="2">The sequence shown here is derived from an EMBL/GenBank/DDBJ whole genome shotgun (WGS) entry which is preliminary data.</text>
</comment>
<dbReference type="STRING" id="1075090.GOAMR_34_00780"/>
<evidence type="ECO:0000313" key="3">
    <source>
        <dbReference type="Proteomes" id="UP000006023"/>
    </source>
</evidence>
<dbReference type="Proteomes" id="UP000006023">
    <property type="component" value="Unassembled WGS sequence"/>
</dbReference>
<keyword evidence="3" id="KW-1185">Reference proteome</keyword>
<organism evidence="2 3">
    <name type="scientific">Gordonia amarae NBRC 15530</name>
    <dbReference type="NCBI Taxonomy" id="1075090"/>
    <lineage>
        <taxon>Bacteria</taxon>
        <taxon>Bacillati</taxon>
        <taxon>Actinomycetota</taxon>
        <taxon>Actinomycetes</taxon>
        <taxon>Mycobacteriales</taxon>
        <taxon>Gordoniaceae</taxon>
        <taxon>Gordonia</taxon>
    </lineage>
</organism>
<dbReference type="EMBL" id="BAED01000034">
    <property type="protein sequence ID" value="GAB05411.1"/>
    <property type="molecule type" value="Genomic_DNA"/>
</dbReference>
<dbReference type="AlphaFoldDB" id="G7GP86"/>
<sequence>MLTPAAPLGQTGLFGQEVPAPKRNQAQLDKQRRADAEARARAVREANANAPDTSPAWAKGTAHDLNEVAHVPVATGQREKDNKAERIRKVKAHVQDVAAQKGMSEADVYKALLTGPHADMTPEFREAARAAAGGRFDASKAETPEVKVKPGHYRPAGPHFRNLKSVATMSDEDILDYAGQLHAATKSADRDIATRAKADLPVVRAEIGRRQQGLRRNPRIAQKDWTTMPSPPPESKPKSPGPRYSGKAPSEMTSGELRREIELLGKRVRGKELDDDSPILARYYALMSAANRRRTS</sequence>
<proteinExistence type="predicted"/>
<feature type="region of interest" description="Disordered" evidence="1">
    <location>
        <begin position="208"/>
        <end position="258"/>
    </location>
</feature>
<feature type="region of interest" description="Disordered" evidence="1">
    <location>
        <begin position="1"/>
        <end position="58"/>
    </location>
</feature>
<feature type="compositionally biased region" description="Basic and acidic residues" evidence="1">
    <location>
        <begin position="29"/>
        <end position="44"/>
    </location>
</feature>
<name>G7GP86_9ACTN</name>
<reference evidence="2 3" key="1">
    <citation type="submission" date="2011-11" db="EMBL/GenBank/DDBJ databases">
        <title>Whole genome shotgun sequence of Gordonia amarae NBRC 15530.</title>
        <authorList>
            <person name="Takarada H."/>
            <person name="Hosoyama A."/>
            <person name="Tsuchikane K."/>
            <person name="Katsumata H."/>
            <person name="Yamazaki S."/>
            <person name="Fujita N."/>
        </authorList>
    </citation>
    <scope>NUCLEOTIDE SEQUENCE [LARGE SCALE GENOMIC DNA]</scope>
    <source>
        <strain evidence="2 3">NBRC 15530</strain>
    </source>
</reference>
<evidence type="ECO:0000256" key="1">
    <source>
        <dbReference type="SAM" id="MobiDB-lite"/>
    </source>
</evidence>
<gene>
    <name evidence="2" type="ORF">GOAMR_34_00780</name>
</gene>
<evidence type="ECO:0000313" key="2">
    <source>
        <dbReference type="EMBL" id="GAB05411.1"/>
    </source>
</evidence>
<feature type="compositionally biased region" description="Basic and acidic residues" evidence="1">
    <location>
        <begin position="137"/>
        <end position="148"/>
    </location>
</feature>
<feature type="region of interest" description="Disordered" evidence="1">
    <location>
        <begin position="131"/>
        <end position="159"/>
    </location>
</feature>
<accession>G7GP86</accession>
<protein>
    <submittedName>
        <fullName evidence="2">Uncharacterized protein</fullName>
    </submittedName>
</protein>